<feature type="region of interest" description="Disordered" evidence="2">
    <location>
        <begin position="1"/>
        <end position="23"/>
    </location>
</feature>
<reference evidence="4 5" key="1">
    <citation type="submission" date="2020-08" db="EMBL/GenBank/DDBJ databases">
        <title>Sequencing the genomes of 1000 actinobacteria strains.</title>
        <authorList>
            <person name="Klenk H.-P."/>
        </authorList>
    </citation>
    <scope>NUCLEOTIDE SEQUENCE [LARGE SCALE GENOMIC DNA]</scope>
    <source>
        <strain evidence="4 5">DSM 28238</strain>
    </source>
</reference>
<feature type="domain" description="ATP-grasp" evidence="3">
    <location>
        <begin position="97"/>
        <end position="345"/>
    </location>
</feature>
<dbReference type="GO" id="GO:0009432">
    <property type="term" value="P:SOS response"/>
    <property type="evidence" value="ECO:0007669"/>
    <property type="project" value="TreeGrafter"/>
</dbReference>
<dbReference type="Gene3D" id="3.30.1490.20">
    <property type="entry name" value="ATP-grasp fold, A domain"/>
    <property type="match status" value="1"/>
</dbReference>
<organism evidence="4 5">
    <name type="scientific">Garicola koreensis</name>
    <dbReference type="NCBI Taxonomy" id="1262554"/>
    <lineage>
        <taxon>Bacteria</taxon>
        <taxon>Bacillati</taxon>
        <taxon>Actinomycetota</taxon>
        <taxon>Actinomycetes</taxon>
        <taxon>Micrococcales</taxon>
        <taxon>Micrococcaceae</taxon>
        <taxon>Garicola</taxon>
    </lineage>
</organism>
<dbReference type="PANTHER" id="PTHR21621">
    <property type="entry name" value="RIBOSOMAL PROTEIN S6 MODIFICATION PROTEIN"/>
    <property type="match status" value="1"/>
</dbReference>
<dbReference type="InterPro" id="IPR013815">
    <property type="entry name" value="ATP_grasp_subdomain_1"/>
</dbReference>
<evidence type="ECO:0000256" key="1">
    <source>
        <dbReference type="PROSITE-ProRule" id="PRU00409"/>
    </source>
</evidence>
<dbReference type="GO" id="GO:0046872">
    <property type="term" value="F:metal ion binding"/>
    <property type="evidence" value="ECO:0007669"/>
    <property type="project" value="InterPro"/>
</dbReference>
<dbReference type="GO" id="GO:0018169">
    <property type="term" value="F:ribosomal S6-glutamic acid ligase activity"/>
    <property type="evidence" value="ECO:0007669"/>
    <property type="project" value="TreeGrafter"/>
</dbReference>
<dbReference type="SUPFAM" id="SSF56059">
    <property type="entry name" value="Glutathione synthetase ATP-binding domain-like"/>
    <property type="match status" value="2"/>
</dbReference>
<keyword evidence="1" id="KW-0547">Nucleotide-binding</keyword>
<dbReference type="GO" id="GO:0005524">
    <property type="term" value="F:ATP binding"/>
    <property type="evidence" value="ECO:0007669"/>
    <property type="project" value="UniProtKB-UniRule"/>
</dbReference>
<dbReference type="PANTHER" id="PTHR21621:SF0">
    <property type="entry name" value="BETA-CITRYLGLUTAMATE SYNTHASE B-RELATED"/>
    <property type="match status" value="1"/>
</dbReference>
<dbReference type="PROSITE" id="PS50975">
    <property type="entry name" value="ATP_GRASP"/>
    <property type="match status" value="1"/>
</dbReference>
<dbReference type="RefSeq" id="WP_183357571.1">
    <property type="nucleotide sequence ID" value="NZ_BAABKR010000001.1"/>
</dbReference>
<protein>
    <submittedName>
        <fullName evidence="4">D-alanine-D-alanine ligase-like ATP-grasp enzyme</fullName>
    </submittedName>
</protein>
<evidence type="ECO:0000313" key="5">
    <source>
        <dbReference type="Proteomes" id="UP000547528"/>
    </source>
</evidence>
<name>A0A7W5TUS9_9MICC</name>
<keyword evidence="4" id="KW-0436">Ligase</keyword>
<dbReference type="EMBL" id="JACIBT010000001">
    <property type="protein sequence ID" value="MBB3667224.1"/>
    <property type="molecule type" value="Genomic_DNA"/>
</dbReference>
<comment type="caution">
    <text evidence="4">The sequence shown here is derived from an EMBL/GenBank/DDBJ whole genome shotgun (WGS) entry which is preliminary data.</text>
</comment>
<dbReference type="Pfam" id="PF02786">
    <property type="entry name" value="CPSase_L_D2"/>
    <property type="match status" value="1"/>
</dbReference>
<proteinExistence type="predicted"/>
<dbReference type="GO" id="GO:0005737">
    <property type="term" value="C:cytoplasm"/>
    <property type="evidence" value="ECO:0007669"/>
    <property type="project" value="TreeGrafter"/>
</dbReference>
<dbReference type="Proteomes" id="UP000547528">
    <property type="component" value="Unassembled WGS sequence"/>
</dbReference>
<evidence type="ECO:0000256" key="2">
    <source>
        <dbReference type="SAM" id="MobiDB-lite"/>
    </source>
</evidence>
<sequence length="632" mass="68747">MSHKLTRDLASLTSQGEPNEYSDARSLELTQQSVQYGRNLGAATIAYAAEQQGANLDWLTTRSLWAVFNDRRVAILGHFGTESWLASAVVGDKLLAKELMKAAGVSVPAGRGVSSAEDAIQAQQEIGQSVVLKPVHGNMGRGVTVNVTDPDDIREGFVRAAKGKASVLVEQYIDVVAEYRAHASSTACEGVFRRLLPNITGDGHSTVVELIEQKNEIRRHNPSTRLAPIPIDAVAEGFLRRRGLTLDSVLPQGRRVDVRDVNGITSGGDSEQCWDLVSDPVKQTAVAAVAAIPGMDWGGVDLVVDHKTGIPYVIEVNSDAAINGSTFPVFGAPRDLGKVLWRRMYARSTPEPTGAAQIPKLLDVPRRLGFSFDTTDGEKVTLSDLMQRKLRANGCRIINHNRRIWSAETPEEDQLWFGSVLNESDPAIAIYPVRRPLLLREILRKSRVARPASRRVQTREQLAAFCERVGDSVSVMPARKSLGRAHSKLIERVGQIDESILAGSHNWFVQARRPGLRFSVIASPHEALAVIAPSEQASPSENVVEEVAQLAARAVRAVPHLRWAVVDVMRRYPEHETRKRPNAVVEELSLNPTFSGASELVAGSMDKVLDLLIAGARPSAPDGAAGPSESPQ</sequence>
<dbReference type="InterPro" id="IPR011761">
    <property type="entry name" value="ATP-grasp"/>
</dbReference>
<dbReference type="Gene3D" id="3.30.470.20">
    <property type="entry name" value="ATP-grasp fold, B domain"/>
    <property type="match status" value="1"/>
</dbReference>
<gene>
    <name evidence="4" type="ORF">FHX47_000817</name>
</gene>
<evidence type="ECO:0000313" key="4">
    <source>
        <dbReference type="EMBL" id="MBB3667224.1"/>
    </source>
</evidence>
<dbReference type="AlphaFoldDB" id="A0A7W5TUS9"/>
<evidence type="ECO:0000259" key="3">
    <source>
        <dbReference type="PROSITE" id="PS50975"/>
    </source>
</evidence>
<keyword evidence="5" id="KW-1185">Reference proteome</keyword>
<accession>A0A7W5TUS9</accession>
<keyword evidence="1" id="KW-0067">ATP-binding</keyword>
<dbReference type="InterPro" id="IPR005479">
    <property type="entry name" value="CPAse_ATP-bd"/>
</dbReference>